<comment type="similarity">
    <text evidence="2">Belongs to the glycosyl hydrolase 18 family. Chitinase class V subfamily.</text>
</comment>
<evidence type="ECO:0000256" key="9">
    <source>
        <dbReference type="ARBA" id="ARBA00023295"/>
    </source>
</evidence>
<evidence type="ECO:0000256" key="3">
    <source>
        <dbReference type="ARBA" id="ARBA00012729"/>
    </source>
</evidence>
<dbReference type="GO" id="GO:0006032">
    <property type="term" value="P:chitin catabolic process"/>
    <property type="evidence" value="ECO:0007669"/>
    <property type="project" value="UniProtKB-KW"/>
</dbReference>
<dbReference type="CDD" id="cd00035">
    <property type="entry name" value="ChtBD1"/>
    <property type="match status" value="1"/>
</dbReference>
<dbReference type="Pfam" id="PF01476">
    <property type="entry name" value="LysM"/>
    <property type="match status" value="1"/>
</dbReference>
<dbReference type="PROSITE" id="PS01095">
    <property type="entry name" value="GH18_1"/>
    <property type="match status" value="1"/>
</dbReference>
<dbReference type="Proteomes" id="UP000190744">
    <property type="component" value="Unassembled WGS sequence"/>
</dbReference>
<dbReference type="InterPro" id="IPR036861">
    <property type="entry name" value="Endochitinase-like_sf"/>
</dbReference>
<dbReference type="CDD" id="cd02878">
    <property type="entry name" value="GH18_zymocin_alpha"/>
    <property type="match status" value="1"/>
</dbReference>
<sequence>MLLPALVAVGALAGAATAGTNGCPDSCSLSTRTFDWETYHSVSDVAACDQSMLLDFAIYNPLNDSSTHSTIYACLTDDDTTASSVAKRTTVAGNSTSTQSSVDFELGVWGSALDSADNEVLALLDDIETYLNSDTDRDFIFGYSGQAVVGLYIGGRYDSSSTASSVVELMRSYLSSEGSFRQMALQSCGSTAKYMVGMAINLDGDVPAVQQLVRTWSDAACVSGFDSSNTDLTATLTTNSVLLSSTTGAVAARDTTCSTVQVFAGDSCTSLVTDCGITATEFYEYNTASDLCSTLAVGQYVCCSSGNLPDNTPQTYSNGTCYTYLVNSGDSCSAIAEANSLTIDDIDSFNNHTWGWLGCDDLQAGENICLSSGDPPFPAPVTGATCGPQVPGTTANGTTYDEWVTLNPCKLNACCDVWGECGTTPDFCTITESTTGAPGTAKANTNGCISNCGTDIVNNSTAPEEFFSIGYFEAFNVERSCLTMNADMIDTSKYTHVIFGFGTIESDYSISINQTDQFEQFLNLTDVKRIVSFGGWDFSTGSDTYTIFREGVTSTNRALLAQNIGTFVTENNLDGVDFDWEYPGEPDIPGIPAGSDEDGDNYVAFLKEVRSQIGTEKTLSIAMPASYWYLRAFPVSDINDIVDFIVYMTYDLHGQWDYNNTSADDGCTGGNCLRSHVNLTETHYALSMVTKAGADSNKLMIGVSSYGRSFEMTTVGCTGPDCTYVGPDSGATPGRCTQTAGYIANAEINEIIATNPTVQVLFDSASDSDIIVYNETQWVGYMTNTTKATRTTYYQSLNMGGTTEWAIDLEDFVTEPTDSAAFGSYLLELEATIDDDDTEFLSSTNLTCSDPSSGEDSVQASEERGVAAYVNWLVEDSLKSPADWANKMFLSTGSHTQCSLYPDGACGFPTGFCSDYNVSAEYWAEFVVANAFLYFTEFGSLFDYATQNESLAIDAIVDDFPVKSPDAGPDWATMLTNIGGIMGVVGSVAPAVSPEADTASTILGTMGGIFSLAGSDLSADSATDEETIALEVQLQRIYSAMYSSIEKALVALFEDGTISDWPSEYRSGDYTFEVANFLNGRYMFELTGSQAESIESTFNTRLRQYLVGSALVSANYYILKGAYSTSTCSSITSGTVIGDYCYTLEYPGNGWELVKQIMTDPISSDDLTKLTDTYGVVLEDLYTNSYTCQNTTGTYGGSVTLDVITAMSTLPTCFYNLPVFTVETSDEPSINNYLSSPCLVYANNQTAKTAELGVTWMPSNLASVFVLDFSRLLRNLTSRYPPRANATGGGLAYQNILTHARTATPIYNDILALNSKAMITLDDDRLYATTAVVEIASLRYMINSFQVERLAQSRPRRILTFPARTASDPLR</sequence>
<dbReference type="InterPro" id="IPR011583">
    <property type="entry name" value="Chitinase_II/V-like_cat"/>
</dbReference>
<keyword evidence="9 11" id="KW-0326">Glycosidase</keyword>
<evidence type="ECO:0000259" key="14">
    <source>
        <dbReference type="PROSITE" id="PS51910"/>
    </source>
</evidence>
<dbReference type="Pfam" id="PF00704">
    <property type="entry name" value="Glyco_hydro_18"/>
    <property type="match status" value="1"/>
</dbReference>
<evidence type="ECO:0000256" key="4">
    <source>
        <dbReference type="ARBA" id="ARBA00022669"/>
    </source>
</evidence>
<dbReference type="InterPro" id="IPR001579">
    <property type="entry name" value="Glyco_hydro_18_chit_AS"/>
</dbReference>
<dbReference type="InterPro" id="IPR053214">
    <property type="entry name" value="LysM12-like"/>
</dbReference>
<dbReference type="PANTHER" id="PTHR47700:SF2">
    <property type="entry name" value="CHITINASE"/>
    <property type="match status" value="1"/>
</dbReference>
<dbReference type="PANTHER" id="PTHR47700">
    <property type="entry name" value="V CHITINASE, PUTATIVE (AFU_ORTHOLOGUE AFUA_6G13720)-RELATED"/>
    <property type="match status" value="1"/>
</dbReference>
<reference evidence="16" key="1">
    <citation type="submission" date="2015-09" db="EMBL/GenBank/DDBJ databases">
        <authorList>
            <person name="Fill T.P."/>
            <person name="Baretta J.F."/>
            <person name="de Almeida L.G."/>
            <person name="Rocha M."/>
            <person name="de Souza D.H."/>
            <person name="Malavazi I."/>
            <person name="Cerdeira L.T."/>
            <person name="Hong H."/>
            <person name="Samborskyy M."/>
            <person name="de Vasconcelos A.T."/>
            <person name="Leadlay P."/>
            <person name="Rodrigues-Filho E."/>
        </authorList>
    </citation>
    <scope>NUCLEOTIDE SEQUENCE [LARGE SCALE GENOMIC DNA]</scope>
    <source>
        <strain evidence="16">LaBioMMi 136</strain>
    </source>
</reference>
<evidence type="ECO:0000313" key="16">
    <source>
        <dbReference type="Proteomes" id="UP000190744"/>
    </source>
</evidence>
<dbReference type="InterPro" id="IPR001223">
    <property type="entry name" value="Glyco_hydro18_cat"/>
</dbReference>
<keyword evidence="12" id="KW-0732">Signal</keyword>
<keyword evidence="4" id="KW-0147">Chitin-binding</keyword>
<proteinExistence type="inferred from homology"/>
<evidence type="ECO:0000256" key="12">
    <source>
        <dbReference type="SAM" id="SignalP"/>
    </source>
</evidence>
<keyword evidence="7" id="KW-0843">Virulence</keyword>
<dbReference type="SMART" id="SM00257">
    <property type="entry name" value="LysM"/>
    <property type="match status" value="2"/>
</dbReference>
<dbReference type="EC" id="3.2.1.14" evidence="3"/>
<feature type="domain" description="LysM" evidence="13">
    <location>
        <begin position="322"/>
        <end position="370"/>
    </location>
</feature>
<evidence type="ECO:0000256" key="7">
    <source>
        <dbReference type="ARBA" id="ARBA00023026"/>
    </source>
</evidence>
<dbReference type="EMBL" id="LJBN01000100">
    <property type="protein sequence ID" value="OOQ90001.1"/>
    <property type="molecule type" value="Genomic_DNA"/>
</dbReference>
<evidence type="ECO:0000256" key="8">
    <source>
        <dbReference type="ARBA" id="ARBA00023277"/>
    </source>
</evidence>
<evidence type="ECO:0000256" key="10">
    <source>
        <dbReference type="ARBA" id="ARBA00023326"/>
    </source>
</evidence>
<feature type="chain" id="PRO_5012345749" description="chitinase" evidence="12">
    <location>
        <begin position="19"/>
        <end position="1371"/>
    </location>
</feature>
<dbReference type="Gene3D" id="3.20.20.80">
    <property type="entry name" value="Glycosidases"/>
    <property type="match status" value="1"/>
</dbReference>
<keyword evidence="6" id="KW-0146">Chitin degradation</keyword>
<keyword evidence="8" id="KW-0119">Carbohydrate metabolism</keyword>
<feature type="signal peptide" evidence="12">
    <location>
        <begin position="1"/>
        <end position="18"/>
    </location>
</feature>
<dbReference type="CDD" id="cd00118">
    <property type="entry name" value="LysM"/>
    <property type="match status" value="1"/>
</dbReference>
<evidence type="ECO:0000256" key="11">
    <source>
        <dbReference type="RuleBase" id="RU000489"/>
    </source>
</evidence>
<dbReference type="Gene3D" id="3.10.350.10">
    <property type="entry name" value="LysM domain"/>
    <property type="match status" value="2"/>
</dbReference>
<dbReference type="SUPFAM" id="SSF51445">
    <property type="entry name" value="(Trans)glycosidases"/>
    <property type="match status" value="1"/>
</dbReference>
<evidence type="ECO:0000256" key="2">
    <source>
        <dbReference type="ARBA" id="ARBA00008682"/>
    </source>
</evidence>
<dbReference type="InterPro" id="IPR029070">
    <property type="entry name" value="Chitinase_insertion_sf"/>
</dbReference>
<dbReference type="InterPro" id="IPR017853">
    <property type="entry name" value="GH"/>
</dbReference>
<gene>
    <name evidence="15" type="ORF">PEBR_05895</name>
</gene>
<feature type="domain" description="LysM" evidence="13">
    <location>
        <begin position="258"/>
        <end position="303"/>
    </location>
</feature>
<dbReference type="SUPFAM" id="SSF57016">
    <property type="entry name" value="Plant lectins/antimicrobial peptides"/>
    <property type="match status" value="1"/>
</dbReference>
<dbReference type="InterPro" id="IPR036779">
    <property type="entry name" value="LysM_dom_sf"/>
</dbReference>
<dbReference type="InterPro" id="IPR018392">
    <property type="entry name" value="LysM"/>
</dbReference>
<dbReference type="GO" id="GO:0008843">
    <property type="term" value="F:endochitinase activity"/>
    <property type="evidence" value="ECO:0007669"/>
    <property type="project" value="UniProtKB-EC"/>
</dbReference>
<dbReference type="GO" id="GO:0000272">
    <property type="term" value="P:polysaccharide catabolic process"/>
    <property type="evidence" value="ECO:0007669"/>
    <property type="project" value="UniProtKB-KW"/>
</dbReference>
<feature type="domain" description="GH18" evidence="14">
    <location>
        <begin position="466"/>
        <end position="828"/>
    </location>
</feature>
<accession>A0A1S9RXF1</accession>
<evidence type="ECO:0000256" key="6">
    <source>
        <dbReference type="ARBA" id="ARBA00023024"/>
    </source>
</evidence>
<dbReference type="SUPFAM" id="SSF54106">
    <property type="entry name" value="LysM domain"/>
    <property type="match status" value="1"/>
</dbReference>
<dbReference type="Gene3D" id="3.10.50.10">
    <property type="match status" value="1"/>
</dbReference>
<dbReference type="SMART" id="SM00636">
    <property type="entry name" value="Glyco_18"/>
    <property type="match status" value="1"/>
</dbReference>
<evidence type="ECO:0000313" key="15">
    <source>
        <dbReference type="EMBL" id="OOQ90001.1"/>
    </source>
</evidence>
<dbReference type="SUPFAM" id="SSF54556">
    <property type="entry name" value="Chitinase insertion domain"/>
    <property type="match status" value="1"/>
</dbReference>
<organism evidence="15 16">
    <name type="scientific">Penicillium brasilianum</name>
    <dbReference type="NCBI Taxonomy" id="104259"/>
    <lineage>
        <taxon>Eukaryota</taxon>
        <taxon>Fungi</taxon>
        <taxon>Dikarya</taxon>
        <taxon>Ascomycota</taxon>
        <taxon>Pezizomycotina</taxon>
        <taxon>Eurotiomycetes</taxon>
        <taxon>Eurotiomycetidae</taxon>
        <taxon>Eurotiales</taxon>
        <taxon>Aspergillaceae</taxon>
        <taxon>Penicillium</taxon>
    </lineage>
</organism>
<dbReference type="GO" id="GO:0008061">
    <property type="term" value="F:chitin binding"/>
    <property type="evidence" value="ECO:0007669"/>
    <property type="project" value="UniProtKB-KW"/>
</dbReference>
<dbReference type="PROSITE" id="PS51910">
    <property type="entry name" value="GH18_2"/>
    <property type="match status" value="1"/>
</dbReference>
<evidence type="ECO:0000259" key="13">
    <source>
        <dbReference type="PROSITE" id="PS51782"/>
    </source>
</evidence>
<evidence type="ECO:0000256" key="5">
    <source>
        <dbReference type="ARBA" id="ARBA00022801"/>
    </source>
</evidence>
<dbReference type="PROSITE" id="PS51782">
    <property type="entry name" value="LYSM"/>
    <property type="match status" value="2"/>
</dbReference>
<keyword evidence="10" id="KW-0624">Polysaccharide degradation</keyword>
<comment type="caution">
    <text evidence="15">The sequence shown here is derived from an EMBL/GenBank/DDBJ whole genome shotgun (WGS) entry which is preliminary data.</text>
</comment>
<evidence type="ECO:0000256" key="1">
    <source>
        <dbReference type="ARBA" id="ARBA00000822"/>
    </source>
</evidence>
<keyword evidence="5 11" id="KW-0378">Hydrolase</keyword>
<protein>
    <recommendedName>
        <fullName evidence="3">chitinase</fullName>
        <ecNumber evidence="3">3.2.1.14</ecNumber>
    </recommendedName>
</protein>
<comment type="catalytic activity">
    <reaction evidence="1">
        <text>Random endo-hydrolysis of N-acetyl-beta-D-glucosaminide (1-&gt;4)-beta-linkages in chitin and chitodextrins.</text>
        <dbReference type="EC" id="3.2.1.14"/>
    </reaction>
</comment>
<name>A0A1S9RXF1_PENBI</name>